<name>A0A0C9XHJ7_9AGAR</name>
<proteinExistence type="predicted"/>
<evidence type="ECO:0000313" key="2">
    <source>
        <dbReference type="Proteomes" id="UP000054477"/>
    </source>
</evidence>
<accession>A0A0C9XHJ7</accession>
<keyword evidence="2" id="KW-1185">Reference proteome</keyword>
<organism evidence="1 2">
    <name type="scientific">Laccaria amethystina LaAM-08-1</name>
    <dbReference type="NCBI Taxonomy" id="1095629"/>
    <lineage>
        <taxon>Eukaryota</taxon>
        <taxon>Fungi</taxon>
        <taxon>Dikarya</taxon>
        <taxon>Basidiomycota</taxon>
        <taxon>Agaricomycotina</taxon>
        <taxon>Agaricomycetes</taxon>
        <taxon>Agaricomycetidae</taxon>
        <taxon>Agaricales</taxon>
        <taxon>Agaricineae</taxon>
        <taxon>Hydnangiaceae</taxon>
        <taxon>Laccaria</taxon>
    </lineage>
</organism>
<gene>
    <name evidence="1" type="ORF">K443DRAFT_124178</name>
</gene>
<protein>
    <submittedName>
        <fullName evidence="1">Uncharacterized protein</fullName>
    </submittedName>
</protein>
<dbReference type="Proteomes" id="UP000054477">
    <property type="component" value="Unassembled WGS sequence"/>
</dbReference>
<sequence>MPCICTRTSTRSHRIQRYFSPPTTQAAFIPERLLTPPPSTLRTTFSLIESASQASTKESSMSEVCAQLGISKEKYSEIHNFLRDVVTEHFKPKTSYSKQTASAVKTALSKVKACYTCFEDQGEMLENLLKQQLKKPSKASKS</sequence>
<evidence type="ECO:0000313" key="1">
    <source>
        <dbReference type="EMBL" id="KIJ97141.1"/>
    </source>
</evidence>
<dbReference type="AlphaFoldDB" id="A0A0C9XHJ7"/>
<reference evidence="2" key="2">
    <citation type="submission" date="2015-01" db="EMBL/GenBank/DDBJ databases">
        <title>Evolutionary Origins and Diversification of the Mycorrhizal Mutualists.</title>
        <authorList>
            <consortium name="DOE Joint Genome Institute"/>
            <consortium name="Mycorrhizal Genomics Consortium"/>
            <person name="Kohler A."/>
            <person name="Kuo A."/>
            <person name="Nagy L.G."/>
            <person name="Floudas D."/>
            <person name="Copeland A."/>
            <person name="Barry K.W."/>
            <person name="Cichocki N."/>
            <person name="Veneault-Fourrey C."/>
            <person name="LaButti K."/>
            <person name="Lindquist E.A."/>
            <person name="Lipzen A."/>
            <person name="Lundell T."/>
            <person name="Morin E."/>
            <person name="Murat C."/>
            <person name="Riley R."/>
            <person name="Ohm R."/>
            <person name="Sun H."/>
            <person name="Tunlid A."/>
            <person name="Henrissat B."/>
            <person name="Grigoriev I.V."/>
            <person name="Hibbett D.S."/>
            <person name="Martin F."/>
        </authorList>
    </citation>
    <scope>NUCLEOTIDE SEQUENCE [LARGE SCALE GENOMIC DNA]</scope>
    <source>
        <strain evidence="2">LaAM-08-1</strain>
    </source>
</reference>
<reference evidence="1 2" key="1">
    <citation type="submission" date="2014-04" db="EMBL/GenBank/DDBJ databases">
        <authorList>
            <consortium name="DOE Joint Genome Institute"/>
            <person name="Kuo A."/>
            <person name="Kohler A."/>
            <person name="Nagy L.G."/>
            <person name="Floudas D."/>
            <person name="Copeland A."/>
            <person name="Barry K.W."/>
            <person name="Cichocki N."/>
            <person name="Veneault-Fourrey C."/>
            <person name="LaButti K."/>
            <person name="Lindquist E.A."/>
            <person name="Lipzen A."/>
            <person name="Lundell T."/>
            <person name="Morin E."/>
            <person name="Murat C."/>
            <person name="Sun H."/>
            <person name="Tunlid A."/>
            <person name="Henrissat B."/>
            <person name="Grigoriev I.V."/>
            <person name="Hibbett D.S."/>
            <person name="Martin F."/>
            <person name="Nordberg H.P."/>
            <person name="Cantor M.N."/>
            <person name="Hua S.X."/>
        </authorList>
    </citation>
    <scope>NUCLEOTIDE SEQUENCE [LARGE SCALE GENOMIC DNA]</scope>
    <source>
        <strain evidence="1 2">LaAM-08-1</strain>
    </source>
</reference>
<dbReference type="HOGENOM" id="CLU_1855588_0_0_1"/>
<dbReference type="EMBL" id="KN838701">
    <property type="protein sequence ID" value="KIJ97141.1"/>
    <property type="molecule type" value="Genomic_DNA"/>
</dbReference>